<organism evidence="1 2">
    <name type="scientific">Protopolystoma xenopodis</name>
    <dbReference type="NCBI Taxonomy" id="117903"/>
    <lineage>
        <taxon>Eukaryota</taxon>
        <taxon>Metazoa</taxon>
        <taxon>Spiralia</taxon>
        <taxon>Lophotrochozoa</taxon>
        <taxon>Platyhelminthes</taxon>
        <taxon>Monogenea</taxon>
        <taxon>Polyopisthocotylea</taxon>
        <taxon>Polystomatidea</taxon>
        <taxon>Polystomatidae</taxon>
        <taxon>Protopolystoma</taxon>
    </lineage>
</organism>
<evidence type="ECO:0000313" key="1">
    <source>
        <dbReference type="EMBL" id="VEL35043.1"/>
    </source>
</evidence>
<dbReference type="EMBL" id="CAAALY010248949">
    <property type="protein sequence ID" value="VEL35043.1"/>
    <property type="molecule type" value="Genomic_DNA"/>
</dbReference>
<comment type="caution">
    <text evidence="1">The sequence shown here is derived from an EMBL/GenBank/DDBJ whole genome shotgun (WGS) entry which is preliminary data.</text>
</comment>
<dbReference type="Proteomes" id="UP000784294">
    <property type="component" value="Unassembled WGS sequence"/>
</dbReference>
<protein>
    <submittedName>
        <fullName evidence="1">Uncharacterized protein</fullName>
    </submittedName>
</protein>
<dbReference type="AlphaFoldDB" id="A0A448XEY3"/>
<gene>
    <name evidence="1" type="ORF">PXEA_LOCUS28483</name>
</gene>
<sequence>MIMRFSIGESISTPSFEPSSLTIFGKQTHPLAPNATALSSSDASWAPSSYSLMPNTVQTHSIQSQSKVPRSLPLSSNSAFTEFRAHSDMDMLKNKSAMDASVSSLSLHQLTPRLIEWEVLVSGLLHLVGQLFPVCWLDEFRQQGRRYLYEYILKS</sequence>
<reference evidence="1" key="1">
    <citation type="submission" date="2018-11" db="EMBL/GenBank/DDBJ databases">
        <authorList>
            <consortium name="Pathogen Informatics"/>
        </authorList>
    </citation>
    <scope>NUCLEOTIDE SEQUENCE</scope>
</reference>
<accession>A0A448XEY3</accession>
<name>A0A448XEY3_9PLAT</name>
<keyword evidence="2" id="KW-1185">Reference proteome</keyword>
<evidence type="ECO:0000313" key="2">
    <source>
        <dbReference type="Proteomes" id="UP000784294"/>
    </source>
</evidence>
<proteinExistence type="predicted"/>